<proteinExistence type="predicted"/>
<dbReference type="GO" id="GO:0009264">
    <property type="term" value="P:deoxyribonucleotide catabolic process"/>
    <property type="evidence" value="ECO:0007669"/>
    <property type="project" value="InterPro"/>
</dbReference>
<dbReference type="SUPFAM" id="SSF56784">
    <property type="entry name" value="HAD-like"/>
    <property type="match status" value="1"/>
</dbReference>
<dbReference type="InterPro" id="IPR036412">
    <property type="entry name" value="HAD-like_sf"/>
</dbReference>
<protein>
    <submittedName>
        <fullName evidence="1">Uncharacterized protein</fullName>
    </submittedName>
</protein>
<dbReference type="Proteomes" id="UP000626092">
    <property type="component" value="Unassembled WGS sequence"/>
</dbReference>
<dbReference type="AlphaFoldDB" id="A0A834H1A9"/>
<dbReference type="InterPro" id="IPR023214">
    <property type="entry name" value="HAD_sf"/>
</dbReference>
<evidence type="ECO:0000313" key="1">
    <source>
        <dbReference type="EMBL" id="KAF7143643.1"/>
    </source>
</evidence>
<gene>
    <name evidence="1" type="ORF">RHSIM_Rhsim05G0001200</name>
</gene>
<comment type="caution">
    <text evidence="1">The sequence shown here is derived from an EMBL/GenBank/DDBJ whole genome shotgun (WGS) entry which is preliminary data.</text>
</comment>
<dbReference type="OrthoDB" id="10248475at2759"/>
<reference evidence="1" key="1">
    <citation type="submission" date="2019-11" db="EMBL/GenBank/DDBJ databases">
        <authorList>
            <person name="Liu Y."/>
            <person name="Hou J."/>
            <person name="Li T.-Q."/>
            <person name="Guan C.-H."/>
            <person name="Wu X."/>
            <person name="Wu H.-Z."/>
            <person name="Ling F."/>
            <person name="Zhang R."/>
            <person name="Shi X.-G."/>
            <person name="Ren J.-P."/>
            <person name="Chen E.-F."/>
            <person name="Sun J.-M."/>
        </authorList>
    </citation>
    <scope>NUCLEOTIDE SEQUENCE</scope>
    <source>
        <strain evidence="1">Adult_tree_wgs_1</strain>
        <tissue evidence="1">Leaves</tissue>
    </source>
</reference>
<dbReference type="Gene3D" id="3.40.50.1000">
    <property type="entry name" value="HAD superfamily/HAD-like"/>
    <property type="match status" value="1"/>
</dbReference>
<dbReference type="PANTHER" id="PTHR35134:SF2">
    <property type="entry name" value="NUCLEOTIDASE YQFW-RELATED"/>
    <property type="match status" value="1"/>
</dbReference>
<name>A0A834H1A9_RHOSS</name>
<evidence type="ECO:0000313" key="2">
    <source>
        <dbReference type="Proteomes" id="UP000626092"/>
    </source>
</evidence>
<dbReference type="Pfam" id="PF06941">
    <property type="entry name" value="NT5C"/>
    <property type="match status" value="1"/>
</dbReference>
<dbReference type="EMBL" id="WJXA01000005">
    <property type="protein sequence ID" value="KAF7143643.1"/>
    <property type="molecule type" value="Genomic_DNA"/>
</dbReference>
<dbReference type="InterPro" id="IPR052419">
    <property type="entry name" value="5_3-deoxyribonucleotidase-like"/>
</dbReference>
<dbReference type="InterPro" id="IPR010708">
    <property type="entry name" value="5'(3')-deoxyribonucleotidase"/>
</dbReference>
<keyword evidence="2" id="KW-1185">Reference proteome</keyword>
<organism evidence="1 2">
    <name type="scientific">Rhododendron simsii</name>
    <name type="common">Sims's rhododendron</name>
    <dbReference type="NCBI Taxonomy" id="118357"/>
    <lineage>
        <taxon>Eukaryota</taxon>
        <taxon>Viridiplantae</taxon>
        <taxon>Streptophyta</taxon>
        <taxon>Embryophyta</taxon>
        <taxon>Tracheophyta</taxon>
        <taxon>Spermatophyta</taxon>
        <taxon>Magnoliopsida</taxon>
        <taxon>eudicotyledons</taxon>
        <taxon>Gunneridae</taxon>
        <taxon>Pentapetalae</taxon>
        <taxon>asterids</taxon>
        <taxon>Ericales</taxon>
        <taxon>Ericaceae</taxon>
        <taxon>Ericoideae</taxon>
        <taxon>Rhodoreae</taxon>
        <taxon>Rhododendron</taxon>
    </lineage>
</organism>
<dbReference type="PANTHER" id="PTHR35134">
    <property type="entry name" value="NUCLEOTIDASE YQFW-RELATED"/>
    <property type="match status" value="1"/>
</dbReference>
<accession>A0A834H1A9</accession>
<dbReference type="GO" id="GO:0008253">
    <property type="term" value="F:5'-nucleotidase activity"/>
    <property type="evidence" value="ECO:0007669"/>
    <property type="project" value="InterPro"/>
</dbReference>
<sequence length="444" mass="50392">MIKWRSRLVSSLLFRPHHHRLGDCCCLMAAAAASSLFQGTNDPLLLVRSTTLHALHHQLRNHYHASPNLIQRFRCYPFRSGSELNGRCGLNGLSLEGCSFYSLDHLCKRIDSKINNSNSNYHHHHDAFRNARAFAPSLHPQLVRDPEITLEDDDRWNGAAARLENGCSGTYHRGNPLGYPELTNKEKVVVAVDVDEVLGNFISALNRFVADRYSLNHSVSEYHVYEFFKSHKLNCIALALLAGYGTAPVMKETALGLKGWVVTNGIRLLPRYLLTLIYGGQNFNFAIIPVAADIRVHEFFKTSYFKKGIHPIPGARQTLQKLSRFCNLSVVTSRQNAIRDVTIEWIEKHYPGLFHEIHFGNHFALEGQSRPKSDICRSLGAKVLIDDNPRYALECAEVGIRVLLFDYENSYPWCKIESVNQHPLVTKVHSWEEVEHQLISSTVL</sequence>